<dbReference type="AlphaFoldDB" id="X1GBP1"/>
<sequence>MDRVDRAGQEWERKEARGKAAYRDYKEKEKTPEAARRCPADRDIKLKAWCLQRGAMAARVER</sequence>
<reference evidence="1" key="1">
    <citation type="journal article" date="2014" name="Front. Microbiol.">
        <title>High frequency of phylogenetically diverse reductive dehalogenase-homologous genes in deep subseafloor sedimentary metagenomes.</title>
        <authorList>
            <person name="Kawai M."/>
            <person name="Futagami T."/>
            <person name="Toyoda A."/>
            <person name="Takaki Y."/>
            <person name="Nishi S."/>
            <person name="Hori S."/>
            <person name="Arai W."/>
            <person name="Tsubouchi T."/>
            <person name="Morono Y."/>
            <person name="Uchiyama I."/>
            <person name="Ito T."/>
            <person name="Fujiyama A."/>
            <person name="Inagaki F."/>
            <person name="Takami H."/>
        </authorList>
    </citation>
    <scope>NUCLEOTIDE SEQUENCE</scope>
    <source>
        <strain evidence="1">Expedition CK06-06</strain>
    </source>
</reference>
<name>X1GBP1_9ZZZZ</name>
<evidence type="ECO:0000313" key="1">
    <source>
        <dbReference type="EMBL" id="GAH42245.1"/>
    </source>
</evidence>
<proteinExistence type="predicted"/>
<organism evidence="1">
    <name type="scientific">marine sediment metagenome</name>
    <dbReference type="NCBI Taxonomy" id="412755"/>
    <lineage>
        <taxon>unclassified sequences</taxon>
        <taxon>metagenomes</taxon>
        <taxon>ecological metagenomes</taxon>
    </lineage>
</organism>
<dbReference type="EMBL" id="BARU01009836">
    <property type="protein sequence ID" value="GAH42245.1"/>
    <property type="molecule type" value="Genomic_DNA"/>
</dbReference>
<gene>
    <name evidence="1" type="ORF">S03H2_18915</name>
</gene>
<comment type="caution">
    <text evidence="1">The sequence shown here is derived from an EMBL/GenBank/DDBJ whole genome shotgun (WGS) entry which is preliminary data.</text>
</comment>
<accession>X1GBP1</accession>
<protein>
    <submittedName>
        <fullName evidence="1">Uncharacterized protein</fullName>
    </submittedName>
</protein>